<organism evidence="2 3">
    <name type="scientific">Ditylenchus destructor</name>
    <dbReference type="NCBI Taxonomy" id="166010"/>
    <lineage>
        <taxon>Eukaryota</taxon>
        <taxon>Metazoa</taxon>
        <taxon>Ecdysozoa</taxon>
        <taxon>Nematoda</taxon>
        <taxon>Chromadorea</taxon>
        <taxon>Rhabditida</taxon>
        <taxon>Tylenchina</taxon>
        <taxon>Tylenchomorpha</taxon>
        <taxon>Sphaerularioidea</taxon>
        <taxon>Anguinidae</taxon>
        <taxon>Anguininae</taxon>
        <taxon>Ditylenchus</taxon>
    </lineage>
</organism>
<feature type="transmembrane region" description="Helical" evidence="1">
    <location>
        <begin position="288"/>
        <end position="310"/>
    </location>
</feature>
<keyword evidence="1" id="KW-0472">Membrane</keyword>
<dbReference type="EMBL" id="JAKKPZ010000037">
    <property type="protein sequence ID" value="KAI1708154.1"/>
    <property type="molecule type" value="Genomic_DNA"/>
</dbReference>
<feature type="transmembrane region" description="Helical" evidence="1">
    <location>
        <begin position="51"/>
        <end position="72"/>
    </location>
</feature>
<keyword evidence="1" id="KW-0812">Transmembrane</keyword>
<protein>
    <submittedName>
        <fullName evidence="2">Uncharacterized protein</fullName>
    </submittedName>
</protein>
<feature type="transmembrane region" description="Helical" evidence="1">
    <location>
        <begin position="253"/>
        <end position="276"/>
    </location>
</feature>
<name>A0AAD4MZ53_9BILA</name>
<evidence type="ECO:0000256" key="1">
    <source>
        <dbReference type="SAM" id="Phobius"/>
    </source>
</evidence>
<evidence type="ECO:0000313" key="3">
    <source>
        <dbReference type="Proteomes" id="UP001201812"/>
    </source>
</evidence>
<dbReference type="AlphaFoldDB" id="A0AAD4MZ53"/>
<proteinExistence type="predicted"/>
<feature type="transmembrane region" description="Helical" evidence="1">
    <location>
        <begin position="346"/>
        <end position="365"/>
    </location>
</feature>
<feature type="transmembrane region" description="Helical" evidence="1">
    <location>
        <begin position="84"/>
        <end position="104"/>
    </location>
</feature>
<comment type="caution">
    <text evidence="2">The sequence shown here is derived from an EMBL/GenBank/DDBJ whole genome shotgun (WGS) entry which is preliminary data.</text>
</comment>
<gene>
    <name evidence="2" type="ORF">DdX_12104</name>
</gene>
<accession>A0AAD4MZ53</accession>
<evidence type="ECO:0000313" key="2">
    <source>
        <dbReference type="EMBL" id="KAI1708154.1"/>
    </source>
</evidence>
<sequence>MSNSDSISSECGKISPGPRRTGAHIFFIFLKIVRLLYKAEDLNSNAQAKKLRCVISLILCLLLCARFIYSIYVVSTTEFFTPQQLFLLIEVKLCAIGWFSFMALGKITMKDQYFHTYLNMLPVAMGSKEPVGYTKSKIFTCIIWAICLIAGHIHCIGRVLRQVKEDHNIYCLIFEIIADILFLISIHIAACGFALLRLSYVILLNNYDEFHNEVETHSRERTLSDIDTLLALESKQLAFIRLARLTTEKLQDLSVILFIFFLIFVDAISGQCAFFGKQWMKKWYPTPIIFPLALNFWNIVGIVIVVNLWIYPYQLSLRKQCEIGERMIKRARDVNYYDLRGNTMHILVILAMAVQYGFVAASAGYSRTTHN</sequence>
<keyword evidence="3" id="KW-1185">Reference proteome</keyword>
<dbReference type="Proteomes" id="UP001201812">
    <property type="component" value="Unassembled WGS sequence"/>
</dbReference>
<reference evidence="2" key="1">
    <citation type="submission" date="2022-01" db="EMBL/GenBank/DDBJ databases">
        <title>Genome Sequence Resource for Two Populations of Ditylenchus destructor, the Migratory Endoparasitic Phytonematode.</title>
        <authorList>
            <person name="Zhang H."/>
            <person name="Lin R."/>
            <person name="Xie B."/>
        </authorList>
    </citation>
    <scope>NUCLEOTIDE SEQUENCE</scope>
    <source>
        <strain evidence="2">BazhouSP</strain>
    </source>
</reference>
<keyword evidence="1" id="KW-1133">Transmembrane helix</keyword>
<feature type="transmembrane region" description="Helical" evidence="1">
    <location>
        <begin position="172"/>
        <end position="196"/>
    </location>
</feature>
<feature type="transmembrane region" description="Helical" evidence="1">
    <location>
        <begin position="138"/>
        <end position="160"/>
    </location>
</feature>